<feature type="region of interest" description="Disordered" evidence="1">
    <location>
        <begin position="969"/>
        <end position="1014"/>
    </location>
</feature>
<feature type="compositionally biased region" description="Basic and acidic residues" evidence="1">
    <location>
        <begin position="998"/>
        <end position="1007"/>
    </location>
</feature>
<accession>A0AAJ0EV31</accession>
<feature type="region of interest" description="Disordered" evidence="1">
    <location>
        <begin position="781"/>
        <end position="854"/>
    </location>
</feature>
<feature type="region of interest" description="Disordered" evidence="1">
    <location>
        <begin position="506"/>
        <end position="526"/>
    </location>
</feature>
<evidence type="ECO:0000256" key="1">
    <source>
        <dbReference type="SAM" id="MobiDB-lite"/>
    </source>
</evidence>
<reference evidence="2" key="1">
    <citation type="submission" date="2021-06" db="EMBL/GenBank/DDBJ databases">
        <title>Comparative genomics, transcriptomics and evolutionary studies reveal genomic signatures of adaptation to plant cell wall in hemibiotrophic fungi.</title>
        <authorList>
            <consortium name="DOE Joint Genome Institute"/>
            <person name="Baroncelli R."/>
            <person name="Diaz J.F."/>
            <person name="Benocci T."/>
            <person name="Peng M."/>
            <person name="Battaglia E."/>
            <person name="Haridas S."/>
            <person name="Andreopoulos W."/>
            <person name="Labutti K."/>
            <person name="Pangilinan J."/>
            <person name="Floch G.L."/>
            <person name="Makela M.R."/>
            <person name="Henrissat B."/>
            <person name="Grigoriev I.V."/>
            <person name="Crouch J.A."/>
            <person name="De Vries R.P."/>
            <person name="Sukno S.A."/>
            <person name="Thon M.R."/>
        </authorList>
    </citation>
    <scope>NUCLEOTIDE SEQUENCE</scope>
    <source>
        <strain evidence="2">CBS 193.32</strain>
    </source>
</reference>
<dbReference type="EMBL" id="JAHMHR010000012">
    <property type="protein sequence ID" value="KAK1688314.1"/>
    <property type="molecule type" value="Genomic_DNA"/>
</dbReference>
<evidence type="ECO:0008006" key="4">
    <source>
        <dbReference type="Google" id="ProtNLM"/>
    </source>
</evidence>
<gene>
    <name evidence="2" type="ORF">BDP55DRAFT_629913</name>
</gene>
<dbReference type="GeneID" id="85456611"/>
<keyword evidence="3" id="KW-1185">Reference proteome</keyword>
<comment type="caution">
    <text evidence="2">The sequence shown here is derived from an EMBL/GenBank/DDBJ whole genome shotgun (WGS) entry which is preliminary data.</text>
</comment>
<evidence type="ECO:0000313" key="3">
    <source>
        <dbReference type="Proteomes" id="UP001224890"/>
    </source>
</evidence>
<evidence type="ECO:0000313" key="2">
    <source>
        <dbReference type="EMBL" id="KAK1688314.1"/>
    </source>
</evidence>
<dbReference type="Proteomes" id="UP001224890">
    <property type="component" value="Unassembled WGS sequence"/>
</dbReference>
<protein>
    <recommendedName>
        <fullName evidence="4">Heterokaryon incompatibility domain-containing protein</fullName>
    </recommendedName>
</protein>
<organism evidence="2 3">
    <name type="scientific">Colletotrichum godetiae</name>
    <dbReference type="NCBI Taxonomy" id="1209918"/>
    <lineage>
        <taxon>Eukaryota</taxon>
        <taxon>Fungi</taxon>
        <taxon>Dikarya</taxon>
        <taxon>Ascomycota</taxon>
        <taxon>Pezizomycotina</taxon>
        <taxon>Sordariomycetes</taxon>
        <taxon>Hypocreomycetidae</taxon>
        <taxon>Glomerellales</taxon>
        <taxon>Glomerellaceae</taxon>
        <taxon>Colletotrichum</taxon>
        <taxon>Colletotrichum acutatum species complex</taxon>
    </lineage>
</organism>
<sequence length="1041" mass="117653">MISDLYTPSDTLTWEERKQSQHLDAYHLSQNAAERWALENCILLAFDDSDIEYLRYNEKAREVVDCMESPDSATAYVERLEATTNTRLCEGRCAKGQPCEVCSPHKCKICSDLPEFLAHDTVRTLKEINPRNLLQKDEDVALCSHFLAISYCHTERTNPEANSYEYSLRSFRIRNLDGTLRNNRAPDRVLDQAIAAAYVAGCKLIWIIEDCSPSLSCSSPQNDRSLLEAENWNIMFQLSHQTAALLSVEIECPEELEVLCYLLVNGNSMKGLNESRRSEILYHISYLFERIGQDSWSTCGSTLGETITAGEDLFLVLHRTAQTDWSISTWPPRFCRASLLEHQHPNILCLPILDLQRIVLNLRSFLSDSRISSTLNEPNLYWHMESPHPAVSLVQNVAKLFPFVRSTTVRIKVKTGGSISMTPRPRADAASALTLLKDRTVDNDSHLISLISDLCHYETRFRVKLMDNFRGSSRAALLRLALLNGDLSLLAPEAYTTGGFMPSQGYVQRTKPDHTGDSSLTGGPQRSRWLHPFDTESSAINLPILYRSNFFRLGGLYHPVHGDCPAYVWEVETLIDMAPIQLRWRETWLSMRPLTAKPRPLEGETSEQVILRSHLIVAQIRKPGLMDAIKDDLLRDGAVGDKNPIWEHFSPSGVVFALSSLAEMIEQHFQLRETLTSMMFDILKFLHEEALEGRQPQAQGVENSIWQSMRVDMLPSCSHGTLPDEVGRELFEHPDVVQRASETILFDKSHGLNGDYHQVWLLDRIMSTGGVWAGRYKREFSPRRGASSDDDADKKRRKSIVRVPESLFETGTDDAGSPSITEACDVEHESDPREDQNAETGPSVSENLEKPRTASNVLGRQWRNMFLDGVVAASQQSSTTSAEGPVSNRYETEVPSGKLLTFMLSFGGKVEPFERDEQLEKKLVSVFDVDGPCLIATPYSSEWEVLPHPEYRSMSVCWVIEPYRDSEGDDGAGMNDLEELGDDGVGPETGTKRKWKGKSVDDGKSDDTETNGFNRGQYRVMNKVKGMWEIMELPWQRYKFV</sequence>
<proteinExistence type="predicted"/>
<dbReference type="RefSeq" id="XP_060432009.1">
    <property type="nucleotide sequence ID" value="XM_060572085.1"/>
</dbReference>
<dbReference type="AlphaFoldDB" id="A0AAJ0EV31"/>
<name>A0AAJ0EV31_9PEZI</name>
<feature type="compositionally biased region" description="Basic and acidic residues" evidence="1">
    <location>
        <begin position="825"/>
        <end position="836"/>
    </location>
</feature>